<protein>
    <submittedName>
        <fullName evidence="2">Uncharacterized protein</fullName>
    </submittedName>
</protein>
<accession>A0AA38L826</accession>
<feature type="region of interest" description="Disordered" evidence="1">
    <location>
        <begin position="42"/>
        <end position="91"/>
    </location>
</feature>
<feature type="non-terminal residue" evidence="2">
    <location>
        <position position="91"/>
    </location>
</feature>
<dbReference type="EMBL" id="JAHRHJ020000006">
    <property type="protein sequence ID" value="KAH9311405.1"/>
    <property type="molecule type" value="Genomic_DNA"/>
</dbReference>
<organism evidence="2 3">
    <name type="scientific">Taxus chinensis</name>
    <name type="common">Chinese yew</name>
    <name type="synonym">Taxus wallichiana var. chinensis</name>
    <dbReference type="NCBI Taxonomy" id="29808"/>
    <lineage>
        <taxon>Eukaryota</taxon>
        <taxon>Viridiplantae</taxon>
        <taxon>Streptophyta</taxon>
        <taxon>Embryophyta</taxon>
        <taxon>Tracheophyta</taxon>
        <taxon>Spermatophyta</taxon>
        <taxon>Pinopsida</taxon>
        <taxon>Pinidae</taxon>
        <taxon>Conifers II</taxon>
        <taxon>Cupressales</taxon>
        <taxon>Taxaceae</taxon>
        <taxon>Taxus</taxon>
    </lineage>
</organism>
<dbReference type="AlphaFoldDB" id="A0AA38L826"/>
<sequence length="91" mass="10590">VQHSHLLDHNSSSSNRSLAHLIDLHKDLMHREDGVWGLLQGVPSGHRVPRELTQQELTSRDLSRPQPDHQDPHHKPPEYRLEGYTGERIRR</sequence>
<proteinExistence type="predicted"/>
<name>A0AA38L826_TAXCH</name>
<evidence type="ECO:0000256" key="1">
    <source>
        <dbReference type="SAM" id="MobiDB-lite"/>
    </source>
</evidence>
<feature type="compositionally biased region" description="Basic and acidic residues" evidence="1">
    <location>
        <begin position="58"/>
        <end position="91"/>
    </location>
</feature>
<dbReference type="Proteomes" id="UP000824469">
    <property type="component" value="Unassembled WGS sequence"/>
</dbReference>
<reference evidence="2 3" key="1">
    <citation type="journal article" date="2021" name="Nat. Plants">
        <title>The Taxus genome provides insights into paclitaxel biosynthesis.</title>
        <authorList>
            <person name="Xiong X."/>
            <person name="Gou J."/>
            <person name="Liao Q."/>
            <person name="Li Y."/>
            <person name="Zhou Q."/>
            <person name="Bi G."/>
            <person name="Li C."/>
            <person name="Du R."/>
            <person name="Wang X."/>
            <person name="Sun T."/>
            <person name="Guo L."/>
            <person name="Liang H."/>
            <person name="Lu P."/>
            <person name="Wu Y."/>
            <person name="Zhang Z."/>
            <person name="Ro D.K."/>
            <person name="Shang Y."/>
            <person name="Huang S."/>
            <person name="Yan J."/>
        </authorList>
    </citation>
    <scope>NUCLEOTIDE SEQUENCE [LARGE SCALE GENOMIC DNA]</scope>
    <source>
        <strain evidence="2">Ta-2019</strain>
    </source>
</reference>
<gene>
    <name evidence="2" type="ORF">KI387_026440</name>
</gene>
<feature type="non-terminal residue" evidence="2">
    <location>
        <position position="1"/>
    </location>
</feature>
<evidence type="ECO:0000313" key="2">
    <source>
        <dbReference type="EMBL" id="KAH9311405.1"/>
    </source>
</evidence>
<keyword evidence="3" id="KW-1185">Reference proteome</keyword>
<comment type="caution">
    <text evidence="2">The sequence shown here is derived from an EMBL/GenBank/DDBJ whole genome shotgun (WGS) entry which is preliminary data.</text>
</comment>
<evidence type="ECO:0000313" key="3">
    <source>
        <dbReference type="Proteomes" id="UP000824469"/>
    </source>
</evidence>